<proteinExistence type="inferred from homology"/>
<dbReference type="GO" id="GO:0030170">
    <property type="term" value="F:pyridoxal phosphate binding"/>
    <property type="evidence" value="ECO:0007669"/>
    <property type="project" value="InterPro"/>
</dbReference>
<evidence type="ECO:0000256" key="6">
    <source>
        <dbReference type="RuleBase" id="RU000481"/>
    </source>
</evidence>
<dbReference type="PROSITE" id="PS00105">
    <property type="entry name" value="AA_TRANSFER_CLASS_1"/>
    <property type="match status" value="1"/>
</dbReference>
<dbReference type="InterPro" id="IPR004839">
    <property type="entry name" value="Aminotransferase_I/II_large"/>
</dbReference>
<keyword evidence="8" id="KW-0456">Lyase</keyword>
<dbReference type="GO" id="GO:0006520">
    <property type="term" value="P:amino acid metabolic process"/>
    <property type="evidence" value="ECO:0007669"/>
    <property type="project" value="InterPro"/>
</dbReference>
<dbReference type="InterPro" id="IPR004838">
    <property type="entry name" value="NHTrfase_class1_PyrdxlP-BS"/>
</dbReference>
<keyword evidence="5" id="KW-0663">Pyridoxal phosphate</keyword>
<evidence type="ECO:0000256" key="1">
    <source>
        <dbReference type="ARBA" id="ARBA00001933"/>
    </source>
</evidence>
<name>A0A2W4ZWD8_9BACT</name>
<comment type="similarity">
    <text evidence="2 6">Belongs to the class-I pyridoxal-phosphate-dependent aminotransferase family.</text>
</comment>
<evidence type="ECO:0000256" key="2">
    <source>
        <dbReference type="ARBA" id="ARBA00007441"/>
    </source>
</evidence>
<dbReference type="Pfam" id="PF00155">
    <property type="entry name" value="Aminotran_1_2"/>
    <property type="match status" value="1"/>
</dbReference>
<dbReference type="Proteomes" id="UP000249557">
    <property type="component" value="Unassembled WGS sequence"/>
</dbReference>
<feature type="non-terminal residue" evidence="8">
    <location>
        <position position="1"/>
    </location>
</feature>
<dbReference type="Gene3D" id="3.40.640.10">
    <property type="entry name" value="Type I PLP-dependent aspartate aminotransferase-like (Major domain)"/>
    <property type="match status" value="1"/>
</dbReference>
<evidence type="ECO:0000256" key="4">
    <source>
        <dbReference type="ARBA" id="ARBA00022679"/>
    </source>
</evidence>
<dbReference type="InterPro" id="IPR050596">
    <property type="entry name" value="AspAT/PAT-like"/>
</dbReference>
<keyword evidence="3 6" id="KW-0032">Aminotransferase</keyword>
<comment type="cofactor">
    <cofactor evidence="1 6">
        <name>pyridoxal 5'-phosphate</name>
        <dbReference type="ChEBI" id="CHEBI:597326"/>
    </cofactor>
</comment>
<evidence type="ECO:0000259" key="7">
    <source>
        <dbReference type="Pfam" id="PF00155"/>
    </source>
</evidence>
<reference evidence="8 9" key="1">
    <citation type="submission" date="2017-08" db="EMBL/GenBank/DDBJ databases">
        <title>Infants hospitalized years apart are colonized by the same room-sourced microbial strains.</title>
        <authorList>
            <person name="Brooks B."/>
            <person name="Olm M.R."/>
            <person name="Firek B.A."/>
            <person name="Baker R."/>
            <person name="Thomas B.C."/>
            <person name="Morowitz M.J."/>
            <person name="Banfield J.F."/>
        </authorList>
    </citation>
    <scope>NUCLEOTIDE SEQUENCE [LARGE SCALE GENOMIC DNA]</scope>
    <source>
        <strain evidence="8">S2_018_000_R2_104</strain>
    </source>
</reference>
<comment type="caution">
    <text evidence="8">The sequence shown here is derived from an EMBL/GenBank/DDBJ whole genome shotgun (WGS) entry which is preliminary data.</text>
</comment>
<dbReference type="SUPFAM" id="SSF53383">
    <property type="entry name" value="PLP-dependent transferases"/>
    <property type="match status" value="1"/>
</dbReference>
<dbReference type="Gene3D" id="3.90.1150.10">
    <property type="entry name" value="Aspartate Aminotransferase, domain 1"/>
    <property type="match status" value="1"/>
</dbReference>
<evidence type="ECO:0000256" key="5">
    <source>
        <dbReference type="ARBA" id="ARBA00022898"/>
    </source>
</evidence>
<dbReference type="EMBL" id="QFNK01000100">
    <property type="protein sequence ID" value="PZO86673.1"/>
    <property type="molecule type" value="Genomic_DNA"/>
</dbReference>
<evidence type="ECO:0000256" key="3">
    <source>
        <dbReference type="ARBA" id="ARBA00022576"/>
    </source>
</evidence>
<dbReference type="InterPro" id="IPR015421">
    <property type="entry name" value="PyrdxlP-dep_Trfase_major"/>
</dbReference>
<evidence type="ECO:0000313" key="9">
    <source>
        <dbReference type="Proteomes" id="UP000249557"/>
    </source>
</evidence>
<dbReference type="GO" id="GO:0008483">
    <property type="term" value="F:transaminase activity"/>
    <property type="evidence" value="ECO:0007669"/>
    <property type="project" value="UniProtKB-KW"/>
</dbReference>
<dbReference type="CDD" id="cd00609">
    <property type="entry name" value="AAT_like"/>
    <property type="match status" value="1"/>
</dbReference>
<organism evidence="8 9">
    <name type="scientific">Micavibrio aeruginosavorus</name>
    <dbReference type="NCBI Taxonomy" id="349221"/>
    <lineage>
        <taxon>Bacteria</taxon>
        <taxon>Pseudomonadati</taxon>
        <taxon>Bdellovibrionota</taxon>
        <taxon>Bdellovibrionia</taxon>
        <taxon>Bdellovibrionales</taxon>
        <taxon>Pseudobdellovibrionaceae</taxon>
        <taxon>Micavibrio</taxon>
    </lineage>
</organism>
<evidence type="ECO:0000313" key="8">
    <source>
        <dbReference type="EMBL" id="PZO86673.1"/>
    </source>
</evidence>
<protein>
    <recommendedName>
        <fullName evidence="6">Aminotransferase</fullName>
        <ecNumber evidence="6">2.6.1.-</ecNumber>
    </recommendedName>
</protein>
<feature type="domain" description="Aminotransferase class I/classII large" evidence="7">
    <location>
        <begin position="5"/>
        <end position="238"/>
    </location>
</feature>
<keyword evidence="4 6" id="KW-0808">Transferase</keyword>
<dbReference type="GO" id="GO:0016829">
    <property type="term" value="F:lyase activity"/>
    <property type="evidence" value="ECO:0007669"/>
    <property type="project" value="UniProtKB-KW"/>
</dbReference>
<dbReference type="InterPro" id="IPR015422">
    <property type="entry name" value="PyrdxlP-dep_Trfase_small"/>
</dbReference>
<gene>
    <name evidence="8" type="ORF">DI626_05910</name>
</gene>
<dbReference type="EC" id="2.6.1.-" evidence="6"/>
<accession>A0A2W4ZWD8</accession>
<dbReference type="AlphaFoldDB" id="A0A2W4ZWD8"/>
<dbReference type="InterPro" id="IPR015424">
    <property type="entry name" value="PyrdxlP-dep_Trfase"/>
</dbReference>
<sequence>VRRVSSWTLDLDRLFDSVTAKTKLLLIVTPSNPTGWVMKPHEIKAVLEFARARGIWIIADEVYSRIVFDGGRSASFLDYALPDDRLFVVNSFSKAWAMTGWRLGWLVGPADSENSVRDLALYDNMGPPTYAQYGGIAALRHGEPFIQEQVSLWKSNLDLVMDRFNSNGRIKMQRPEATFYAFFSVDGEPDCMSLVKRIIDDGNLSLAPGCAFGKCCAGWIRMCFAVSEQKIVESLDRLEKVVRPQ</sequence>
<dbReference type="PANTHER" id="PTHR46383">
    <property type="entry name" value="ASPARTATE AMINOTRANSFERASE"/>
    <property type="match status" value="1"/>
</dbReference>